<dbReference type="RefSeq" id="WP_168148690.1">
    <property type="nucleotide sequence ID" value="NZ_JAAVXB010000007.1"/>
</dbReference>
<dbReference type="Pfam" id="PF09351">
    <property type="entry name" value="DUF1993"/>
    <property type="match status" value="1"/>
</dbReference>
<dbReference type="InterPro" id="IPR018531">
    <property type="entry name" value="DUF1993"/>
</dbReference>
<keyword evidence="2" id="KW-1185">Reference proteome</keyword>
<organism evidence="1 2">
    <name type="scientific">Solimonas marina</name>
    <dbReference type="NCBI Taxonomy" id="2714601"/>
    <lineage>
        <taxon>Bacteria</taxon>
        <taxon>Pseudomonadati</taxon>
        <taxon>Pseudomonadota</taxon>
        <taxon>Gammaproteobacteria</taxon>
        <taxon>Nevskiales</taxon>
        <taxon>Nevskiaceae</taxon>
        <taxon>Solimonas</taxon>
    </lineage>
</organism>
<dbReference type="InterPro" id="IPR034660">
    <property type="entry name" value="DinB/YfiT-like"/>
</dbReference>
<dbReference type="AlphaFoldDB" id="A0A969WBY4"/>
<accession>A0A969WBY4</accession>
<sequence length="173" mass="19320">MTISLFDATVPNYLQILDASIHVLERGQQHCTEHGIDLQGIVETRLFDDMLPFRFQIHSIAHHSGGALDALQNGLFEPPARRSGDDYAALQALLVTTRDRIAGLSPADVNARSGAEVVFRVGEFQRSFTAENFVMSFSMPNFHFHAATAYDILRMKGVPLGKRDFMGRMRAQK</sequence>
<comment type="caution">
    <text evidence="1">The sequence shown here is derived from an EMBL/GenBank/DDBJ whole genome shotgun (WGS) entry which is preliminary data.</text>
</comment>
<dbReference type="PANTHER" id="PTHR36922:SF1">
    <property type="entry name" value="DUF1993 DOMAIN-CONTAINING PROTEIN"/>
    <property type="match status" value="1"/>
</dbReference>
<dbReference type="PANTHER" id="PTHR36922">
    <property type="entry name" value="BLL2446 PROTEIN"/>
    <property type="match status" value="1"/>
</dbReference>
<gene>
    <name evidence="1" type="ORF">G7Y82_13720</name>
</gene>
<dbReference type="EMBL" id="JAAVXB010000007">
    <property type="protein sequence ID" value="NKF23374.1"/>
    <property type="molecule type" value="Genomic_DNA"/>
</dbReference>
<reference evidence="1" key="1">
    <citation type="submission" date="2020-03" db="EMBL/GenBank/DDBJ databases">
        <title>Solimonas marina sp. nov., isolated from deep seawater of the Pacific Ocean.</title>
        <authorList>
            <person name="Liu X."/>
            <person name="Lai Q."/>
            <person name="Sun F."/>
            <person name="Gai Y."/>
            <person name="Li G."/>
            <person name="Shao Z."/>
        </authorList>
    </citation>
    <scope>NUCLEOTIDE SEQUENCE</scope>
    <source>
        <strain evidence="1">C16B3</strain>
    </source>
</reference>
<evidence type="ECO:0000313" key="2">
    <source>
        <dbReference type="Proteomes" id="UP000653472"/>
    </source>
</evidence>
<proteinExistence type="predicted"/>
<name>A0A969WBY4_9GAMM</name>
<evidence type="ECO:0000313" key="1">
    <source>
        <dbReference type="EMBL" id="NKF23374.1"/>
    </source>
</evidence>
<protein>
    <submittedName>
        <fullName evidence="1">DUF1993 domain-containing protein</fullName>
    </submittedName>
</protein>
<dbReference type="Gene3D" id="1.20.120.450">
    <property type="entry name" value="dinb family like domain"/>
    <property type="match status" value="1"/>
</dbReference>
<dbReference type="SUPFAM" id="SSF109854">
    <property type="entry name" value="DinB/YfiT-like putative metalloenzymes"/>
    <property type="match status" value="1"/>
</dbReference>
<dbReference type="Proteomes" id="UP000653472">
    <property type="component" value="Unassembled WGS sequence"/>
</dbReference>